<keyword evidence="4" id="KW-0804">Transcription</keyword>
<evidence type="ECO:0000313" key="8">
    <source>
        <dbReference type="EMBL" id="KAK4797509.1"/>
    </source>
</evidence>
<keyword evidence="3" id="KW-0238">DNA-binding</keyword>
<accession>A0AAN7RA15</accession>
<keyword evidence="9" id="KW-1185">Reference proteome</keyword>
<sequence>MDRKPPADEELIIKKTAMNDGGGSSTGGTSSFHQYLENQIAFGDVFSFPYEPDKASLGFMDLLGTQDYDSASANYSLFDLLQTPLPPQPELPSRPLPALAAQESSEVLNNQPPTPADSASSPSRSSIEGLTSKSVADEEGEGDGEDEKHGNDPEKTKKLVLRLKPKKNQKKQKEPRFAFVTKSEVDHLDDGYRWRKYGQKAVKNSPYPRSYYRCTTAGCGVKKRVERSSDDPATVVTTYEGQHTHLTPATPRGSLAFSPQTAAYSSSSGGGFGPSLQATSSFLPLNSNFYLHQYQQQYNQHLHNSPPSLDIISPFSANFAGSFPSTIPNFNHDQRQNSTRPPSSLAPSSSSLQRTDDGLLQDIVLSDMREESRK</sequence>
<evidence type="ECO:0000256" key="3">
    <source>
        <dbReference type="ARBA" id="ARBA00023125"/>
    </source>
</evidence>
<dbReference type="EMBL" id="JAXQNO010000005">
    <property type="protein sequence ID" value="KAK4797509.1"/>
    <property type="molecule type" value="Genomic_DNA"/>
</dbReference>
<dbReference type="InterPro" id="IPR036576">
    <property type="entry name" value="WRKY_dom_sf"/>
</dbReference>
<reference evidence="8 9" key="1">
    <citation type="journal article" date="2023" name="Hortic Res">
        <title>Pangenome of water caltrop reveals structural variations and asymmetric subgenome divergence after allopolyploidization.</title>
        <authorList>
            <person name="Zhang X."/>
            <person name="Chen Y."/>
            <person name="Wang L."/>
            <person name="Yuan Y."/>
            <person name="Fang M."/>
            <person name="Shi L."/>
            <person name="Lu R."/>
            <person name="Comes H.P."/>
            <person name="Ma Y."/>
            <person name="Chen Y."/>
            <person name="Huang G."/>
            <person name="Zhou Y."/>
            <person name="Zheng Z."/>
            <person name="Qiu Y."/>
        </authorList>
    </citation>
    <scope>NUCLEOTIDE SEQUENCE [LARGE SCALE GENOMIC DNA]</scope>
    <source>
        <strain evidence="8">F231</strain>
    </source>
</reference>
<name>A0AAN7RA15_TRANT</name>
<comment type="caution">
    <text evidence="8">The sequence shown here is derived from an EMBL/GenBank/DDBJ whole genome shotgun (WGS) entry which is preliminary data.</text>
</comment>
<comment type="subcellular location">
    <subcellularLocation>
        <location evidence="1">Nucleus</location>
    </subcellularLocation>
</comment>
<feature type="compositionally biased region" description="Basic and acidic residues" evidence="6">
    <location>
        <begin position="146"/>
        <end position="157"/>
    </location>
</feature>
<dbReference type="FunFam" id="2.20.25.80:FF:000003">
    <property type="entry name" value="WRKY transcription factor 57"/>
    <property type="match status" value="1"/>
</dbReference>
<gene>
    <name evidence="8" type="ORF">SAY86_029835</name>
</gene>
<dbReference type="InterPro" id="IPR003657">
    <property type="entry name" value="WRKY_dom"/>
</dbReference>
<protein>
    <recommendedName>
        <fullName evidence="7">WRKY domain-containing protein</fullName>
    </recommendedName>
</protein>
<dbReference type="SMART" id="SM00774">
    <property type="entry name" value="WRKY"/>
    <property type="match status" value="1"/>
</dbReference>
<keyword evidence="2" id="KW-0805">Transcription regulation</keyword>
<evidence type="ECO:0000256" key="6">
    <source>
        <dbReference type="SAM" id="MobiDB-lite"/>
    </source>
</evidence>
<dbReference type="GO" id="GO:0003700">
    <property type="term" value="F:DNA-binding transcription factor activity"/>
    <property type="evidence" value="ECO:0007669"/>
    <property type="project" value="InterPro"/>
</dbReference>
<dbReference type="SUPFAM" id="SSF118290">
    <property type="entry name" value="WRKY DNA-binding domain"/>
    <property type="match status" value="1"/>
</dbReference>
<evidence type="ECO:0000256" key="4">
    <source>
        <dbReference type="ARBA" id="ARBA00023163"/>
    </source>
</evidence>
<feature type="compositionally biased region" description="Low complexity" evidence="6">
    <location>
        <begin position="116"/>
        <end position="126"/>
    </location>
</feature>
<evidence type="ECO:0000256" key="5">
    <source>
        <dbReference type="ARBA" id="ARBA00023242"/>
    </source>
</evidence>
<dbReference type="Gene3D" id="2.20.25.80">
    <property type="entry name" value="WRKY domain"/>
    <property type="match status" value="1"/>
</dbReference>
<dbReference type="InterPro" id="IPR044810">
    <property type="entry name" value="WRKY_plant"/>
</dbReference>
<proteinExistence type="predicted"/>
<evidence type="ECO:0000256" key="2">
    <source>
        <dbReference type="ARBA" id="ARBA00023015"/>
    </source>
</evidence>
<organism evidence="8 9">
    <name type="scientific">Trapa natans</name>
    <name type="common">Water chestnut</name>
    <dbReference type="NCBI Taxonomy" id="22666"/>
    <lineage>
        <taxon>Eukaryota</taxon>
        <taxon>Viridiplantae</taxon>
        <taxon>Streptophyta</taxon>
        <taxon>Embryophyta</taxon>
        <taxon>Tracheophyta</taxon>
        <taxon>Spermatophyta</taxon>
        <taxon>Magnoliopsida</taxon>
        <taxon>eudicotyledons</taxon>
        <taxon>Gunneridae</taxon>
        <taxon>Pentapetalae</taxon>
        <taxon>rosids</taxon>
        <taxon>malvids</taxon>
        <taxon>Myrtales</taxon>
        <taxon>Lythraceae</taxon>
        <taxon>Trapa</taxon>
    </lineage>
</organism>
<dbReference type="GO" id="GO:0005634">
    <property type="term" value="C:nucleus"/>
    <property type="evidence" value="ECO:0007669"/>
    <property type="project" value="UniProtKB-SubCell"/>
</dbReference>
<evidence type="ECO:0000259" key="7">
    <source>
        <dbReference type="PROSITE" id="PS50811"/>
    </source>
</evidence>
<dbReference type="AlphaFoldDB" id="A0AAN7RA15"/>
<evidence type="ECO:0000313" key="9">
    <source>
        <dbReference type="Proteomes" id="UP001346149"/>
    </source>
</evidence>
<dbReference type="PANTHER" id="PTHR31221:SF334">
    <property type="entry name" value="WRKY TRANSCRIPTION FACTOR 57-RELATED"/>
    <property type="match status" value="1"/>
</dbReference>
<feature type="domain" description="WRKY" evidence="7">
    <location>
        <begin position="183"/>
        <end position="248"/>
    </location>
</feature>
<dbReference type="PROSITE" id="PS50811">
    <property type="entry name" value="WRKY"/>
    <property type="match status" value="1"/>
</dbReference>
<evidence type="ECO:0000256" key="1">
    <source>
        <dbReference type="ARBA" id="ARBA00004123"/>
    </source>
</evidence>
<dbReference type="Proteomes" id="UP001346149">
    <property type="component" value="Unassembled WGS sequence"/>
</dbReference>
<feature type="compositionally biased region" description="Low complexity" evidence="6">
    <location>
        <begin position="341"/>
        <end position="352"/>
    </location>
</feature>
<feature type="region of interest" description="Disordered" evidence="6">
    <location>
        <begin position="103"/>
        <end position="177"/>
    </location>
</feature>
<dbReference type="Pfam" id="PF03106">
    <property type="entry name" value="WRKY"/>
    <property type="match status" value="1"/>
</dbReference>
<dbReference type="GO" id="GO:0043565">
    <property type="term" value="F:sequence-specific DNA binding"/>
    <property type="evidence" value="ECO:0007669"/>
    <property type="project" value="InterPro"/>
</dbReference>
<keyword evidence="5" id="KW-0539">Nucleus</keyword>
<feature type="compositionally biased region" description="Basic residues" evidence="6">
    <location>
        <begin position="158"/>
        <end position="170"/>
    </location>
</feature>
<feature type="region of interest" description="Disordered" evidence="6">
    <location>
        <begin position="326"/>
        <end position="374"/>
    </location>
</feature>
<dbReference type="PANTHER" id="PTHR31221">
    <property type="entry name" value="WRKY TRANSCRIPTION FACTOR PROTEIN 1-RELATED"/>
    <property type="match status" value="1"/>
</dbReference>
<feature type="compositionally biased region" description="Polar residues" evidence="6">
    <location>
        <begin position="326"/>
        <end position="340"/>
    </location>
</feature>